<proteinExistence type="predicted"/>
<dbReference type="InParanoid" id="C5DR08"/>
<dbReference type="GeneID" id="8202297"/>
<sequence>MKALQILCSAHPFPPSSSSTLFSQVCQQSIRNCRSAPSPSAFLIYITIYFCPVLPGSRP</sequence>
<protein>
    <submittedName>
        <fullName evidence="1">ZYRO0B04620p</fullName>
    </submittedName>
</protein>
<dbReference type="EMBL" id="CU928174">
    <property type="protein sequence ID" value="CAR26219.1"/>
    <property type="molecule type" value="Genomic_DNA"/>
</dbReference>
<accession>C5DR08</accession>
<dbReference type="HOGENOM" id="CLU_2962662_0_0_1"/>
<dbReference type="AlphaFoldDB" id="C5DR08"/>
<name>C5DR08_ZYGRC</name>
<keyword evidence="2" id="KW-1185">Reference proteome</keyword>
<organism evidence="1 2">
    <name type="scientific">Zygosaccharomyces rouxii (strain ATCC 2623 / CBS 732 / NBRC 1130 / NCYC 568 / NRRL Y-229)</name>
    <dbReference type="NCBI Taxonomy" id="559307"/>
    <lineage>
        <taxon>Eukaryota</taxon>
        <taxon>Fungi</taxon>
        <taxon>Dikarya</taxon>
        <taxon>Ascomycota</taxon>
        <taxon>Saccharomycotina</taxon>
        <taxon>Saccharomycetes</taxon>
        <taxon>Saccharomycetales</taxon>
        <taxon>Saccharomycetaceae</taxon>
        <taxon>Zygosaccharomyces</taxon>
    </lineage>
</organism>
<gene>
    <name evidence="1" type="ordered locus">ZYRO0B04620g</name>
</gene>
<dbReference type="KEGG" id="zro:ZYRO0B04620g"/>
<reference evidence="1 2" key="1">
    <citation type="journal article" date="2009" name="Genome Res.">
        <title>Comparative genomics of protoploid Saccharomycetaceae.</title>
        <authorList>
            <consortium name="The Genolevures Consortium"/>
            <person name="Souciet J.-L."/>
            <person name="Dujon B."/>
            <person name="Gaillardin C."/>
            <person name="Johnston M."/>
            <person name="Baret P.V."/>
            <person name="Cliften P."/>
            <person name="Sherman D.J."/>
            <person name="Weissenbach J."/>
            <person name="Westhof E."/>
            <person name="Wincker P."/>
            <person name="Jubin C."/>
            <person name="Poulain J."/>
            <person name="Barbe V."/>
            <person name="Segurens B."/>
            <person name="Artiguenave F."/>
            <person name="Anthouard V."/>
            <person name="Vacherie B."/>
            <person name="Val M.-E."/>
            <person name="Fulton R.S."/>
            <person name="Minx P."/>
            <person name="Wilson R."/>
            <person name="Durrens P."/>
            <person name="Jean G."/>
            <person name="Marck C."/>
            <person name="Martin T."/>
            <person name="Nikolski M."/>
            <person name="Rolland T."/>
            <person name="Seret M.-L."/>
            <person name="Casaregola S."/>
            <person name="Despons L."/>
            <person name="Fairhead C."/>
            <person name="Fischer G."/>
            <person name="Lafontaine I."/>
            <person name="Leh V."/>
            <person name="Lemaire M."/>
            <person name="de Montigny J."/>
            <person name="Neuveglise C."/>
            <person name="Thierry A."/>
            <person name="Blanc-Lenfle I."/>
            <person name="Bleykasten C."/>
            <person name="Diffels J."/>
            <person name="Fritsch E."/>
            <person name="Frangeul L."/>
            <person name="Goeffon A."/>
            <person name="Jauniaux N."/>
            <person name="Kachouri-Lafond R."/>
            <person name="Payen C."/>
            <person name="Potier S."/>
            <person name="Pribylova L."/>
            <person name="Ozanne C."/>
            <person name="Richard G.-F."/>
            <person name="Sacerdot C."/>
            <person name="Straub M.-L."/>
            <person name="Talla E."/>
        </authorList>
    </citation>
    <scope>NUCLEOTIDE SEQUENCE [LARGE SCALE GENOMIC DNA]</scope>
    <source>
        <strain evidence="1 2">ATCC 2623 / CBS 732 / BCRC 21506 / NBRC 1130 / NCYC 568 / NRRL Y-229</strain>
    </source>
</reference>
<evidence type="ECO:0000313" key="2">
    <source>
        <dbReference type="Proteomes" id="UP000008536"/>
    </source>
</evidence>
<dbReference type="Proteomes" id="UP000008536">
    <property type="component" value="Chromosome B"/>
</dbReference>
<dbReference type="RefSeq" id="XP_002495152.1">
    <property type="nucleotide sequence ID" value="XM_002495107.1"/>
</dbReference>
<evidence type="ECO:0000313" key="1">
    <source>
        <dbReference type="EMBL" id="CAR26219.1"/>
    </source>
</evidence>